<protein>
    <submittedName>
        <fullName evidence="1">Uncharacterized protein</fullName>
    </submittedName>
</protein>
<keyword evidence="2" id="KW-1185">Reference proteome</keyword>
<evidence type="ECO:0000313" key="1">
    <source>
        <dbReference type="EMBL" id="CAK8683917.1"/>
    </source>
</evidence>
<comment type="caution">
    <text evidence="1">The sequence shown here is derived from an EMBL/GenBank/DDBJ whole genome shotgun (WGS) entry which is preliminary data.</text>
</comment>
<accession>A0ABP0FWG4</accession>
<evidence type="ECO:0000313" key="2">
    <source>
        <dbReference type="Proteomes" id="UP001642483"/>
    </source>
</evidence>
<gene>
    <name evidence="1" type="ORF">CVLEPA_LOCUS14928</name>
</gene>
<proteinExistence type="predicted"/>
<organism evidence="1 2">
    <name type="scientific">Clavelina lepadiformis</name>
    <name type="common">Light-bulb sea squirt</name>
    <name type="synonym">Ascidia lepadiformis</name>
    <dbReference type="NCBI Taxonomy" id="159417"/>
    <lineage>
        <taxon>Eukaryota</taxon>
        <taxon>Metazoa</taxon>
        <taxon>Chordata</taxon>
        <taxon>Tunicata</taxon>
        <taxon>Ascidiacea</taxon>
        <taxon>Aplousobranchia</taxon>
        <taxon>Clavelinidae</taxon>
        <taxon>Clavelina</taxon>
    </lineage>
</organism>
<sequence>MSGCKSSEDCLSKVMEMNKLARVNRECRRCVLSECDILGRNHRSEEFDCFEEEFETCSSCPTLTAGEQTKGRTCRTCVQGYFPGELGMGDVDGRRAGFGPGRFLSGRGPFRRFACMKTYEQKFLPIQR</sequence>
<name>A0ABP0FWG4_CLALP</name>
<dbReference type="EMBL" id="CAWYQH010000097">
    <property type="protein sequence ID" value="CAK8683917.1"/>
    <property type="molecule type" value="Genomic_DNA"/>
</dbReference>
<reference evidence="1 2" key="1">
    <citation type="submission" date="2024-02" db="EMBL/GenBank/DDBJ databases">
        <authorList>
            <person name="Daric V."/>
            <person name="Darras S."/>
        </authorList>
    </citation>
    <scope>NUCLEOTIDE SEQUENCE [LARGE SCALE GENOMIC DNA]</scope>
</reference>
<dbReference type="Proteomes" id="UP001642483">
    <property type="component" value="Unassembled WGS sequence"/>
</dbReference>